<protein>
    <submittedName>
        <fullName evidence="1">Uncharacterized protein</fullName>
    </submittedName>
</protein>
<evidence type="ECO:0000313" key="1">
    <source>
        <dbReference type="EMBL" id="KAK9102884.1"/>
    </source>
</evidence>
<name>A0AAP0I0F8_9MAGN</name>
<proteinExistence type="predicted"/>
<reference evidence="1 2" key="1">
    <citation type="submission" date="2024-01" db="EMBL/GenBank/DDBJ databases">
        <title>Genome assemblies of Stephania.</title>
        <authorList>
            <person name="Yang L."/>
        </authorList>
    </citation>
    <scope>NUCLEOTIDE SEQUENCE [LARGE SCALE GENOMIC DNA]</scope>
    <source>
        <strain evidence="1">QJT</strain>
        <tissue evidence="1">Leaf</tissue>
    </source>
</reference>
<dbReference type="Proteomes" id="UP001417504">
    <property type="component" value="Unassembled WGS sequence"/>
</dbReference>
<evidence type="ECO:0000313" key="2">
    <source>
        <dbReference type="Proteomes" id="UP001417504"/>
    </source>
</evidence>
<accession>A0AAP0I0F8</accession>
<keyword evidence="2" id="KW-1185">Reference proteome</keyword>
<organism evidence="1 2">
    <name type="scientific">Stephania japonica</name>
    <dbReference type="NCBI Taxonomy" id="461633"/>
    <lineage>
        <taxon>Eukaryota</taxon>
        <taxon>Viridiplantae</taxon>
        <taxon>Streptophyta</taxon>
        <taxon>Embryophyta</taxon>
        <taxon>Tracheophyta</taxon>
        <taxon>Spermatophyta</taxon>
        <taxon>Magnoliopsida</taxon>
        <taxon>Ranunculales</taxon>
        <taxon>Menispermaceae</taxon>
        <taxon>Menispermoideae</taxon>
        <taxon>Cissampelideae</taxon>
        <taxon>Stephania</taxon>
    </lineage>
</organism>
<gene>
    <name evidence="1" type="ORF">Sjap_020138</name>
</gene>
<dbReference type="AlphaFoldDB" id="A0AAP0I0F8"/>
<sequence>MEARLNRIEEEVKRISTIEASILELRYEVKNVFKGLAQRFNEPFLQHRRIASTIMVELQIGAIGITKASDPPDIVASKVIQFVVDSYLVNNPSFDLKSEVKSKIRGMAVKIEEPLVPSHAHSSKLLSVQHIKEPNEVKLSRSTRSDVVG</sequence>
<comment type="caution">
    <text evidence="1">The sequence shown here is derived from an EMBL/GenBank/DDBJ whole genome shotgun (WGS) entry which is preliminary data.</text>
</comment>
<dbReference type="EMBL" id="JBBNAE010000008">
    <property type="protein sequence ID" value="KAK9102884.1"/>
    <property type="molecule type" value="Genomic_DNA"/>
</dbReference>